<evidence type="ECO:0000313" key="3">
    <source>
        <dbReference type="Proteomes" id="UP000694866"/>
    </source>
</evidence>
<evidence type="ECO:0000313" key="4">
    <source>
        <dbReference type="RefSeq" id="XP_011296884.1"/>
    </source>
</evidence>
<feature type="compositionally biased region" description="Low complexity" evidence="2">
    <location>
        <begin position="18"/>
        <end position="38"/>
    </location>
</feature>
<feature type="region of interest" description="Disordered" evidence="2">
    <location>
        <begin position="203"/>
        <end position="231"/>
    </location>
</feature>
<evidence type="ECO:0000256" key="2">
    <source>
        <dbReference type="SAM" id="MobiDB-lite"/>
    </source>
</evidence>
<dbReference type="GeneID" id="105262796"/>
<dbReference type="AlphaFoldDB" id="A0A9R1STK8"/>
<feature type="coiled-coil region" evidence="1">
    <location>
        <begin position="140"/>
        <end position="174"/>
    </location>
</feature>
<feature type="region of interest" description="Disordered" evidence="2">
    <location>
        <begin position="1"/>
        <end position="47"/>
    </location>
</feature>
<proteinExistence type="predicted"/>
<evidence type="ECO:0000256" key="1">
    <source>
        <dbReference type="SAM" id="Coils"/>
    </source>
</evidence>
<reference evidence="4" key="1">
    <citation type="submission" date="2025-08" db="UniProtKB">
        <authorList>
            <consortium name="RefSeq"/>
        </authorList>
    </citation>
    <scope>IDENTIFICATION</scope>
    <source>
        <strain evidence="4">USDA-PBARC FA_bdor</strain>
        <tissue evidence="4">Whole organism</tissue>
    </source>
</reference>
<dbReference type="RefSeq" id="XP_011296884.1">
    <property type="nucleotide sequence ID" value="XM_011298582.1"/>
</dbReference>
<name>A0A9R1STK8_9HYME</name>
<organism evidence="3 4">
    <name type="scientific">Fopius arisanus</name>
    <dbReference type="NCBI Taxonomy" id="64838"/>
    <lineage>
        <taxon>Eukaryota</taxon>
        <taxon>Metazoa</taxon>
        <taxon>Ecdysozoa</taxon>
        <taxon>Arthropoda</taxon>
        <taxon>Hexapoda</taxon>
        <taxon>Insecta</taxon>
        <taxon>Pterygota</taxon>
        <taxon>Neoptera</taxon>
        <taxon>Endopterygota</taxon>
        <taxon>Hymenoptera</taxon>
        <taxon>Apocrita</taxon>
        <taxon>Ichneumonoidea</taxon>
        <taxon>Braconidae</taxon>
        <taxon>Opiinae</taxon>
        <taxon>Fopius</taxon>
    </lineage>
</organism>
<dbReference type="OrthoDB" id="7713318at2759"/>
<protein>
    <submittedName>
        <fullName evidence="4">Myosin heavy chain, embryonic smooth muscle isoform-like</fullName>
    </submittedName>
</protein>
<dbReference type="KEGG" id="fas:105262796"/>
<dbReference type="Proteomes" id="UP000694866">
    <property type="component" value="Unplaced"/>
</dbReference>
<gene>
    <name evidence="4" type="primary">LOC105262796</name>
</gene>
<keyword evidence="1" id="KW-0175">Coiled coil</keyword>
<keyword evidence="3" id="KW-1185">Reference proteome</keyword>
<accession>A0A9R1STK8</accession>
<sequence>MDECIVSSSRSSLEDNESPAQPQNQNSSSSGSANQSASVTERETQVMKREIESLHSRLSQTEALLEIREKSRELLREEADMLQFQVLSEVEMSEQLLCELKTVMDDTLEAREAQMNAEAELFRVKTSMEKKMKELIDARAENLQRAGRETKKKLIMAEQKIMQLEKQLQEHFLLQKEFDRQKMELEIAKITILKLQAEIPEANTSTSSFSDAEERSPHAKNATEYLQIMDK</sequence>